<sequence length="248" mass="28081">MLATFLRRQEYQKMNVWFIFTVTFLVTLSENSESPEAMRIIGGRPVSEGEWPWLVSLHAKIVTKKLFGFIPIAHSHVFCGGSVINDHWILTAAHCFDGNYKHKNPKYWEARLAAVTIKVKSWENDIALVRLEKPVPSGRDFHRIRRINLPQYGNITFPKLNDVCVMKGWGCTAGGRLVSRKAMSVELPIYNTNGDSGGPLACKNEAGEWIQVGVASFTSRFNPDKFPAVFTRVSHYTDWINRVINGKA</sequence>
<name>A0ABQ9FMD0_TEGGR</name>
<comment type="caution">
    <text evidence="4">The sequence shown here is derived from an EMBL/GenBank/DDBJ whole genome shotgun (WGS) entry which is preliminary data.</text>
</comment>
<keyword evidence="1" id="KW-1015">Disulfide bond</keyword>
<dbReference type="InterPro" id="IPR001254">
    <property type="entry name" value="Trypsin_dom"/>
</dbReference>
<protein>
    <recommendedName>
        <fullName evidence="3">Peptidase S1 domain-containing protein</fullName>
    </recommendedName>
</protein>
<evidence type="ECO:0000256" key="1">
    <source>
        <dbReference type="ARBA" id="ARBA00023157"/>
    </source>
</evidence>
<dbReference type="SMART" id="SM00020">
    <property type="entry name" value="Tryp_SPc"/>
    <property type="match status" value="1"/>
</dbReference>
<comment type="similarity">
    <text evidence="2">Belongs to the peptidase S1 family. CLIP subfamily.</text>
</comment>
<dbReference type="PANTHER" id="PTHR24256">
    <property type="entry name" value="TRYPTASE-RELATED"/>
    <property type="match status" value="1"/>
</dbReference>
<evidence type="ECO:0000313" key="4">
    <source>
        <dbReference type="EMBL" id="KAJ8317097.1"/>
    </source>
</evidence>
<gene>
    <name evidence="4" type="ORF">KUTeg_005001</name>
</gene>
<dbReference type="Pfam" id="PF00089">
    <property type="entry name" value="Trypsin"/>
    <property type="match status" value="2"/>
</dbReference>
<dbReference type="InterPro" id="IPR043504">
    <property type="entry name" value="Peptidase_S1_PA_chymotrypsin"/>
</dbReference>
<proteinExistence type="inferred from homology"/>
<dbReference type="CDD" id="cd00190">
    <property type="entry name" value="Tryp_SPc"/>
    <property type="match status" value="1"/>
</dbReference>
<dbReference type="Proteomes" id="UP001217089">
    <property type="component" value="Unassembled WGS sequence"/>
</dbReference>
<dbReference type="InterPro" id="IPR018114">
    <property type="entry name" value="TRYPSIN_HIS"/>
</dbReference>
<evidence type="ECO:0000256" key="2">
    <source>
        <dbReference type="ARBA" id="ARBA00024195"/>
    </source>
</evidence>
<evidence type="ECO:0000259" key="3">
    <source>
        <dbReference type="PROSITE" id="PS50240"/>
    </source>
</evidence>
<dbReference type="InterPro" id="IPR009003">
    <property type="entry name" value="Peptidase_S1_PA"/>
</dbReference>
<dbReference type="PROSITE" id="PS50240">
    <property type="entry name" value="TRYPSIN_DOM"/>
    <property type="match status" value="1"/>
</dbReference>
<dbReference type="SUPFAM" id="SSF50494">
    <property type="entry name" value="Trypsin-like serine proteases"/>
    <property type="match status" value="1"/>
</dbReference>
<dbReference type="InterPro" id="IPR001314">
    <property type="entry name" value="Peptidase_S1A"/>
</dbReference>
<keyword evidence="5" id="KW-1185">Reference proteome</keyword>
<organism evidence="4 5">
    <name type="scientific">Tegillarca granosa</name>
    <name type="common">Malaysian cockle</name>
    <name type="synonym">Anadara granosa</name>
    <dbReference type="NCBI Taxonomy" id="220873"/>
    <lineage>
        <taxon>Eukaryota</taxon>
        <taxon>Metazoa</taxon>
        <taxon>Spiralia</taxon>
        <taxon>Lophotrochozoa</taxon>
        <taxon>Mollusca</taxon>
        <taxon>Bivalvia</taxon>
        <taxon>Autobranchia</taxon>
        <taxon>Pteriomorphia</taxon>
        <taxon>Arcoida</taxon>
        <taxon>Arcoidea</taxon>
        <taxon>Arcidae</taxon>
        <taxon>Tegillarca</taxon>
    </lineage>
</organism>
<accession>A0ABQ9FMD0</accession>
<dbReference type="PROSITE" id="PS00134">
    <property type="entry name" value="TRYPSIN_HIS"/>
    <property type="match status" value="1"/>
</dbReference>
<dbReference type="EMBL" id="JARBDR010000246">
    <property type="protein sequence ID" value="KAJ8317097.1"/>
    <property type="molecule type" value="Genomic_DNA"/>
</dbReference>
<reference evidence="4 5" key="1">
    <citation type="submission" date="2022-12" db="EMBL/GenBank/DDBJ databases">
        <title>Chromosome-level genome of Tegillarca granosa.</title>
        <authorList>
            <person name="Kim J."/>
        </authorList>
    </citation>
    <scope>NUCLEOTIDE SEQUENCE [LARGE SCALE GENOMIC DNA]</scope>
    <source>
        <strain evidence="4">Teg-2019</strain>
        <tissue evidence="4">Adductor muscle</tissue>
    </source>
</reference>
<feature type="domain" description="Peptidase S1" evidence="3">
    <location>
        <begin position="40"/>
        <end position="245"/>
    </location>
</feature>
<dbReference type="InterPro" id="IPR051487">
    <property type="entry name" value="Ser/Thr_Proteases_Immune/Dev"/>
</dbReference>
<dbReference type="PRINTS" id="PR00722">
    <property type="entry name" value="CHYMOTRYPSIN"/>
</dbReference>
<evidence type="ECO:0000313" key="5">
    <source>
        <dbReference type="Proteomes" id="UP001217089"/>
    </source>
</evidence>
<dbReference type="Gene3D" id="2.40.10.10">
    <property type="entry name" value="Trypsin-like serine proteases"/>
    <property type="match status" value="3"/>
</dbReference>